<dbReference type="AlphaFoldDB" id="G0MM27"/>
<proteinExistence type="predicted"/>
<sequence length="563" mass="64414">MAENGNQANNGGEGVIPPDPIHARVAPARNGRNAITFKDIKQASEAIQAVLPKFNGESSDEIFGEWCRKFTMEANYLNLGHQLTALVFPRLLDGRARLKYQTLTAEEQDNYGTAATALGDRLRSQGSRSKAMTDLAKIKKKESESIIAFAKRVEVQVNVAYPRLLLTQKNEIAINRFVDGLPLQIRKKLLEMDGLDRMATAIQRAERIKEINQEEERETVNLIRQIKKSDNEAEIEMLREQIKNLKFWNDKLRSRGNQGNRETNSNERQGNRGFERQPYNPRLGNERRVSFNNQTYPRGRSCPPQREGWNINRTPRGTGINFLMIMTILALITQAEAIKMQICPVERSGEYFYPPTTTVCEIDKTEQVIKTEVELWTEYGSSQKIQAYRCTTTKYDSCYQGFFDMLFRNPTISNVETSPMSKELCELAMRNHKIGEIILEAKGENLFQSTPDKEIYMIQKGFECPQKYIYTLEIGEIASPDGEIITSSLGDTSGCKAENGECVISTARLMWDTAGIEKFCKYTKSLPLKLTSQRVKLQFRNSKWHYRFLQIKQCQVSKCVRKI</sequence>
<keyword evidence="4" id="KW-1185">Reference proteome</keyword>
<accession>G0MM27</accession>
<feature type="coiled-coil region" evidence="1">
    <location>
        <begin position="198"/>
        <end position="232"/>
    </location>
</feature>
<feature type="compositionally biased region" description="Polar residues" evidence="2">
    <location>
        <begin position="255"/>
        <end position="268"/>
    </location>
</feature>
<evidence type="ECO:0000256" key="2">
    <source>
        <dbReference type="SAM" id="MobiDB-lite"/>
    </source>
</evidence>
<evidence type="ECO:0000313" key="4">
    <source>
        <dbReference type="Proteomes" id="UP000008068"/>
    </source>
</evidence>
<organism evidence="4">
    <name type="scientific">Caenorhabditis brenneri</name>
    <name type="common">Nematode worm</name>
    <dbReference type="NCBI Taxonomy" id="135651"/>
    <lineage>
        <taxon>Eukaryota</taxon>
        <taxon>Metazoa</taxon>
        <taxon>Ecdysozoa</taxon>
        <taxon>Nematoda</taxon>
        <taxon>Chromadorea</taxon>
        <taxon>Rhabditida</taxon>
        <taxon>Rhabditina</taxon>
        <taxon>Rhabditomorpha</taxon>
        <taxon>Rhabditoidea</taxon>
        <taxon>Rhabditidae</taxon>
        <taxon>Peloderinae</taxon>
        <taxon>Caenorhabditis</taxon>
    </lineage>
</organism>
<gene>
    <name evidence="3" type="ORF">CAEBREN_28069</name>
</gene>
<protein>
    <submittedName>
        <fullName evidence="3">Uncharacterized protein</fullName>
    </submittedName>
</protein>
<reference evidence="4" key="1">
    <citation type="submission" date="2011-07" db="EMBL/GenBank/DDBJ databases">
        <authorList>
            <consortium name="Caenorhabditis brenneri Sequencing and Analysis Consortium"/>
            <person name="Wilson R.K."/>
        </authorList>
    </citation>
    <scope>NUCLEOTIDE SEQUENCE [LARGE SCALE GENOMIC DNA]</scope>
    <source>
        <strain evidence="4">PB2801</strain>
    </source>
</reference>
<dbReference type="EMBL" id="GL379801">
    <property type="protein sequence ID" value="EGT36627.1"/>
    <property type="molecule type" value="Genomic_DNA"/>
</dbReference>
<evidence type="ECO:0000313" key="3">
    <source>
        <dbReference type="EMBL" id="EGT36627.1"/>
    </source>
</evidence>
<feature type="region of interest" description="Disordered" evidence="2">
    <location>
        <begin position="253"/>
        <end position="311"/>
    </location>
</feature>
<dbReference type="InParanoid" id="G0MM27"/>
<name>G0MM27_CAEBE</name>
<dbReference type="eggNOG" id="ENOG502STGV">
    <property type="taxonomic scope" value="Eukaryota"/>
</dbReference>
<dbReference type="Proteomes" id="UP000008068">
    <property type="component" value="Unassembled WGS sequence"/>
</dbReference>
<dbReference type="STRING" id="135651.G0MM27"/>
<dbReference type="HOGENOM" id="CLU_484163_0_0_1"/>
<evidence type="ECO:0000256" key="1">
    <source>
        <dbReference type="SAM" id="Coils"/>
    </source>
</evidence>
<keyword evidence="1" id="KW-0175">Coiled coil</keyword>
<dbReference type="OrthoDB" id="5875288at2759"/>